<dbReference type="GO" id="GO:0016020">
    <property type="term" value="C:membrane"/>
    <property type="evidence" value="ECO:0007669"/>
    <property type="project" value="UniProtKB-SubCell"/>
</dbReference>
<dbReference type="PANTHER" id="PTHR21191:SF16">
    <property type="entry name" value="AQUAPORIN"/>
    <property type="match status" value="1"/>
</dbReference>
<accession>A0AAV8Y4Q2</accession>
<dbReference type="AlphaFoldDB" id="A0AAV8Y4Q2"/>
<evidence type="ECO:0000313" key="6">
    <source>
        <dbReference type="EMBL" id="KAJ8946352.1"/>
    </source>
</evidence>
<dbReference type="SUPFAM" id="SSF81338">
    <property type="entry name" value="Aquaporin-like"/>
    <property type="match status" value="1"/>
</dbReference>
<dbReference type="Proteomes" id="UP001162156">
    <property type="component" value="Unassembled WGS sequence"/>
</dbReference>
<keyword evidence="4 5" id="KW-0472">Membrane</keyword>
<dbReference type="GO" id="GO:0005737">
    <property type="term" value="C:cytoplasm"/>
    <property type="evidence" value="ECO:0007669"/>
    <property type="project" value="TreeGrafter"/>
</dbReference>
<keyword evidence="3 5" id="KW-1133">Transmembrane helix</keyword>
<gene>
    <name evidence="6" type="ORF">NQ314_008909</name>
</gene>
<evidence type="ECO:0000256" key="1">
    <source>
        <dbReference type="ARBA" id="ARBA00004141"/>
    </source>
</evidence>
<evidence type="ECO:0000256" key="4">
    <source>
        <dbReference type="ARBA" id="ARBA00023136"/>
    </source>
</evidence>
<dbReference type="GO" id="GO:0015267">
    <property type="term" value="F:channel activity"/>
    <property type="evidence" value="ECO:0007669"/>
    <property type="project" value="TreeGrafter"/>
</dbReference>
<dbReference type="PANTHER" id="PTHR21191">
    <property type="entry name" value="AQUAPORIN"/>
    <property type="match status" value="1"/>
</dbReference>
<dbReference type="InterPro" id="IPR051883">
    <property type="entry name" value="AQP11/12_channel"/>
</dbReference>
<organism evidence="6 7">
    <name type="scientific">Rhamnusium bicolor</name>
    <dbReference type="NCBI Taxonomy" id="1586634"/>
    <lineage>
        <taxon>Eukaryota</taxon>
        <taxon>Metazoa</taxon>
        <taxon>Ecdysozoa</taxon>
        <taxon>Arthropoda</taxon>
        <taxon>Hexapoda</taxon>
        <taxon>Insecta</taxon>
        <taxon>Pterygota</taxon>
        <taxon>Neoptera</taxon>
        <taxon>Endopterygota</taxon>
        <taxon>Coleoptera</taxon>
        <taxon>Polyphaga</taxon>
        <taxon>Cucujiformia</taxon>
        <taxon>Chrysomeloidea</taxon>
        <taxon>Cerambycidae</taxon>
        <taxon>Lepturinae</taxon>
        <taxon>Rhagiini</taxon>
        <taxon>Rhamnusium</taxon>
    </lineage>
</organism>
<evidence type="ECO:0008006" key="8">
    <source>
        <dbReference type="Google" id="ProtNLM"/>
    </source>
</evidence>
<comment type="caution">
    <text evidence="6">The sequence shown here is derived from an EMBL/GenBank/DDBJ whole genome shotgun (WGS) entry which is preliminary data.</text>
</comment>
<sequence>MILGAIIEAVATCLCRLTSRVLSESDSKFGNILDAFFGTMMVVAAFNFSGGYFNPALATALKLGCEGNTFVEHMVVYWLGATVGSVISVFIFRTKTIQNYIKKIKKKQE</sequence>
<evidence type="ECO:0000256" key="2">
    <source>
        <dbReference type="ARBA" id="ARBA00022692"/>
    </source>
</evidence>
<feature type="transmembrane region" description="Helical" evidence="5">
    <location>
        <begin position="32"/>
        <end position="54"/>
    </location>
</feature>
<reference evidence="6" key="1">
    <citation type="journal article" date="2023" name="Insect Mol. Biol.">
        <title>Genome sequencing provides insights into the evolution of gene families encoding plant cell wall-degrading enzymes in longhorned beetles.</title>
        <authorList>
            <person name="Shin N.R."/>
            <person name="Okamura Y."/>
            <person name="Kirsch R."/>
            <person name="Pauchet Y."/>
        </authorList>
    </citation>
    <scope>NUCLEOTIDE SEQUENCE</scope>
    <source>
        <strain evidence="6">RBIC_L_NR</strain>
    </source>
</reference>
<protein>
    <recommendedName>
        <fullName evidence="8">Aquaporin</fullName>
    </recommendedName>
</protein>
<keyword evidence="2 5" id="KW-0812">Transmembrane</keyword>
<proteinExistence type="predicted"/>
<evidence type="ECO:0000313" key="7">
    <source>
        <dbReference type="Proteomes" id="UP001162156"/>
    </source>
</evidence>
<name>A0AAV8Y4Q2_9CUCU</name>
<keyword evidence="7" id="KW-1185">Reference proteome</keyword>
<evidence type="ECO:0000256" key="5">
    <source>
        <dbReference type="SAM" id="Phobius"/>
    </source>
</evidence>
<dbReference type="InterPro" id="IPR023271">
    <property type="entry name" value="Aquaporin-like"/>
</dbReference>
<evidence type="ECO:0000256" key="3">
    <source>
        <dbReference type="ARBA" id="ARBA00022989"/>
    </source>
</evidence>
<feature type="transmembrane region" description="Helical" evidence="5">
    <location>
        <begin position="74"/>
        <end position="92"/>
    </location>
</feature>
<dbReference type="Gene3D" id="1.20.1080.10">
    <property type="entry name" value="Glycerol uptake facilitator protein"/>
    <property type="match status" value="1"/>
</dbReference>
<comment type="subcellular location">
    <subcellularLocation>
        <location evidence="1">Membrane</location>
        <topology evidence="1">Multi-pass membrane protein</topology>
    </subcellularLocation>
</comment>
<dbReference type="EMBL" id="JANEYF010002451">
    <property type="protein sequence ID" value="KAJ8946352.1"/>
    <property type="molecule type" value="Genomic_DNA"/>
</dbReference>